<dbReference type="AlphaFoldDB" id="R4FZC5"/>
<feature type="domain" description="D-alanyl-D-alanine carboxypeptidase-like core" evidence="2">
    <location>
        <begin position="120"/>
        <end position="248"/>
    </location>
</feature>
<dbReference type="CDD" id="cd14852">
    <property type="entry name" value="LD-carboxypeptidase"/>
    <property type="match status" value="1"/>
</dbReference>
<keyword evidence="3" id="KW-0121">Carboxypeptidase</keyword>
<dbReference type="Pfam" id="PF02557">
    <property type="entry name" value="VanY"/>
    <property type="match status" value="1"/>
</dbReference>
<dbReference type="InterPro" id="IPR052179">
    <property type="entry name" value="DD-CPase-like"/>
</dbReference>
<dbReference type="InterPro" id="IPR009045">
    <property type="entry name" value="Zn_M74/Hedgehog-like"/>
</dbReference>
<evidence type="ECO:0000313" key="4">
    <source>
        <dbReference type="Proteomes" id="UP000013057"/>
    </source>
</evidence>
<dbReference type="PANTHER" id="PTHR34385">
    <property type="entry name" value="D-ALANYL-D-ALANINE CARBOXYPEPTIDASE"/>
    <property type="match status" value="1"/>
</dbReference>
<dbReference type="PROSITE" id="PS51257">
    <property type="entry name" value="PROKAR_LIPOPROTEIN"/>
    <property type="match status" value="1"/>
</dbReference>
<dbReference type="GO" id="GO:0006508">
    <property type="term" value="P:proteolysis"/>
    <property type="evidence" value="ECO:0007669"/>
    <property type="project" value="InterPro"/>
</dbReference>
<keyword evidence="3" id="KW-0378">Hydrolase</keyword>
<proteinExistence type="predicted"/>
<keyword evidence="3" id="KW-0645">Protease</keyword>
<dbReference type="Gene3D" id="3.30.1380.10">
    <property type="match status" value="1"/>
</dbReference>
<gene>
    <name evidence="3" type="ORF">KN10_0434</name>
</gene>
<evidence type="ECO:0000259" key="2">
    <source>
        <dbReference type="Pfam" id="PF02557"/>
    </source>
</evidence>
<dbReference type="GO" id="GO:0004180">
    <property type="term" value="F:carboxypeptidase activity"/>
    <property type="evidence" value="ECO:0007669"/>
    <property type="project" value="UniProtKB-KW"/>
</dbReference>
<evidence type="ECO:0000256" key="1">
    <source>
        <dbReference type="SAM" id="MobiDB-lite"/>
    </source>
</evidence>
<dbReference type="Proteomes" id="UP000013057">
    <property type="component" value="Unassembled WGS sequence"/>
</dbReference>
<protein>
    <submittedName>
        <fullName evidence="3">D-alanyl-D-alanine carboxypeptidase</fullName>
    </submittedName>
</protein>
<dbReference type="InterPro" id="IPR003709">
    <property type="entry name" value="VanY-like_core_dom"/>
</dbReference>
<organism evidence="3 4">
    <name type="scientific">Anoxybacillus flavithermus NBRC 109594</name>
    <dbReference type="NCBI Taxonomy" id="1315967"/>
    <lineage>
        <taxon>Bacteria</taxon>
        <taxon>Bacillati</taxon>
        <taxon>Bacillota</taxon>
        <taxon>Bacilli</taxon>
        <taxon>Bacillales</taxon>
        <taxon>Anoxybacillaceae</taxon>
        <taxon>Anoxybacillus</taxon>
    </lineage>
</organism>
<accession>R4FZC5</accession>
<dbReference type="SUPFAM" id="SSF55166">
    <property type="entry name" value="Hedgehog/DD-peptidase"/>
    <property type="match status" value="1"/>
</dbReference>
<name>R4FZC5_9BACL</name>
<dbReference type="InterPro" id="IPR058193">
    <property type="entry name" value="VanY/YodJ_core_dom"/>
</dbReference>
<comment type="caution">
    <text evidence="3">The sequence shown here is derived from an EMBL/GenBank/DDBJ whole genome shotgun (WGS) entry which is preliminary data.</text>
</comment>
<evidence type="ECO:0000313" key="3">
    <source>
        <dbReference type="EMBL" id="GAC89998.1"/>
    </source>
</evidence>
<dbReference type="EMBL" id="BARH01000003">
    <property type="protein sequence ID" value="GAC89998.1"/>
    <property type="molecule type" value="Genomic_DNA"/>
</dbReference>
<sequence length="272" mass="31177">MREKKMKKWLCCFLIITSGCQSFGSLEPEQKPSKPPVQVEEPSSEAPIPSSETKEQEELVLEERFWNQIEVQNGVKVIINPDNILALVNKEQQLPADYKPADLVIPNVPFTFKETDIEKRHMRAEAAKALESMFTAAKQQQVLLYAVSGYRSYERQQQLFASEVQRLGEEKAVVAVAMPGKSEHQTGLAMDITSPSVQYAITPAFGDTREGKWVAEHAHEFGFIIRYPKGKEHITKYQYEPWHLRYVGVKAAKIIYEKQITLEEYFQIVKKI</sequence>
<feature type="compositionally biased region" description="Low complexity" evidence="1">
    <location>
        <begin position="40"/>
        <end position="51"/>
    </location>
</feature>
<feature type="region of interest" description="Disordered" evidence="1">
    <location>
        <begin position="25"/>
        <end position="54"/>
    </location>
</feature>
<reference evidence="4" key="1">
    <citation type="journal article" date="2013" name="Genome Announc.">
        <title>Draft Genome Sequence of a Thermophilic Member of the Bacillaceae, Anoxybacillus flavithermus Strain Kn10, Isolated from the Kan-nawa Hot Spring in Japan.</title>
        <authorList>
            <person name="Matsutani M."/>
            <person name="Shirakihara Y."/>
            <person name="Imada K."/>
            <person name="Yakushi T."/>
            <person name="Matsushita K."/>
        </authorList>
    </citation>
    <scope>NUCLEOTIDE SEQUENCE [LARGE SCALE GENOMIC DNA]</scope>
    <source>
        <strain evidence="4">NBRC 109594</strain>
    </source>
</reference>
<dbReference type="PANTHER" id="PTHR34385:SF1">
    <property type="entry name" value="PEPTIDOGLYCAN L-ALANYL-D-GLUTAMATE ENDOPEPTIDASE CWLK"/>
    <property type="match status" value="1"/>
</dbReference>